<evidence type="ECO:0000313" key="6">
    <source>
        <dbReference type="EMBL" id="AZA47473.1"/>
    </source>
</evidence>
<evidence type="ECO:0000313" key="8">
    <source>
        <dbReference type="Proteomes" id="UP000255224"/>
    </source>
</evidence>
<dbReference type="RefSeq" id="WP_073330296.1">
    <property type="nucleotide sequence ID" value="NZ_CP033920.1"/>
</dbReference>
<protein>
    <submittedName>
        <fullName evidence="6">ABC transporter ATP-binding protein</fullName>
    </submittedName>
    <submittedName>
        <fullName evidence="7">Teichoic acids export ATP-binding protein TagH</fullName>
        <ecNumber evidence="7">3.6.3.40</ecNumber>
    </submittedName>
</protein>
<dbReference type="OrthoDB" id="9801987at2"/>
<dbReference type="SMART" id="SM00382">
    <property type="entry name" value="AAA"/>
    <property type="match status" value="1"/>
</dbReference>
<dbReference type="CDD" id="cd10147">
    <property type="entry name" value="Wzt_C-like"/>
    <property type="match status" value="1"/>
</dbReference>
<feature type="domain" description="ABC transporter" evidence="5">
    <location>
        <begin position="42"/>
        <end position="267"/>
    </location>
</feature>
<dbReference type="GO" id="GO:0140359">
    <property type="term" value="F:ABC-type transporter activity"/>
    <property type="evidence" value="ECO:0007669"/>
    <property type="project" value="InterPro"/>
</dbReference>
<evidence type="ECO:0000256" key="2">
    <source>
        <dbReference type="ARBA" id="ARBA00022448"/>
    </source>
</evidence>
<dbReference type="PANTHER" id="PTHR46743:SF2">
    <property type="entry name" value="TEICHOIC ACIDS EXPORT ATP-BINDING PROTEIN TAGH"/>
    <property type="match status" value="1"/>
</dbReference>
<dbReference type="InterPro" id="IPR003593">
    <property type="entry name" value="AAA+_ATPase"/>
</dbReference>
<organism evidence="7 8">
    <name type="scientific">Chryseobacterium carnipullorum</name>
    <dbReference type="NCBI Taxonomy" id="1124835"/>
    <lineage>
        <taxon>Bacteria</taxon>
        <taxon>Pseudomonadati</taxon>
        <taxon>Bacteroidota</taxon>
        <taxon>Flavobacteriia</taxon>
        <taxon>Flavobacteriales</taxon>
        <taxon>Weeksellaceae</taxon>
        <taxon>Chryseobacterium group</taxon>
        <taxon>Chryseobacterium</taxon>
    </lineage>
</organism>
<dbReference type="GO" id="GO:0016020">
    <property type="term" value="C:membrane"/>
    <property type="evidence" value="ECO:0007669"/>
    <property type="project" value="InterPro"/>
</dbReference>
<dbReference type="GO" id="GO:0016887">
    <property type="term" value="F:ATP hydrolysis activity"/>
    <property type="evidence" value="ECO:0007669"/>
    <property type="project" value="InterPro"/>
</dbReference>
<evidence type="ECO:0000256" key="3">
    <source>
        <dbReference type="ARBA" id="ARBA00022741"/>
    </source>
</evidence>
<dbReference type="STRING" id="297244.SAMN05421639_103318"/>
<dbReference type="Gene3D" id="2.70.50.60">
    <property type="entry name" value="abc- transporter (atp binding component) like domain"/>
    <property type="match status" value="1"/>
</dbReference>
<keyword evidence="7" id="KW-0378">Hydrolase</keyword>
<accession>A0A1M7CAM3</accession>
<dbReference type="InterPro" id="IPR027417">
    <property type="entry name" value="P-loop_NTPase"/>
</dbReference>
<evidence type="ECO:0000313" key="9">
    <source>
        <dbReference type="Proteomes" id="UP000273270"/>
    </source>
</evidence>
<evidence type="ECO:0000259" key="5">
    <source>
        <dbReference type="PROSITE" id="PS50893"/>
    </source>
</evidence>
<dbReference type="InterPro" id="IPR029439">
    <property type="entry name" value="Wzt_C"/>
</dbReference>
<proteinExistence type="inferred from homology"/>
<dbReference type="CDD" id="cd03220">
    <property type="entry name" value="ABC_KpsT_Wzt"/>
    <property type="match status" value="1"/>
</dbReference>
<evidence type="ECO:0000256" key="1">
    <source>
        <dbReference type="ARBA" id="ARBA00005417"/>
    </source>
</evidence>
<reference evidence="6" key="2">
    <citation type="submission" date="2018-11" db="EMBL/GenBank/DDBJ databases">
        <title>Proposal to divide the Flavobacteriaceae and reorganize its genera based on Amino Acid Identity values calculated from whole genome sequences.</title>
        <authorList>
            <person name="Nicholson A.C."/>
            <person name="Gulvik C.A."/>
            <person name="Whitney A.M."/>
            <person name="Humrighouse B.W."/>
            <person name="Bell M."/>
            <person name="Holmes B."/>
            <person name="Steigerwalt A."/>
            <person name="Villarma A."/>
            <person name="Sheth M."/>
            <person name="Batra D."/>
            <person name="Pryor J."/>
            <person name="Bernardet J.-F."/>
            <person name="Hugo C."/>
            <person name="Kampfer P."/>
            <person name="Newman J."/>
            <person name="Mcquiston J.R."/>
        </authorList>
    </citation>
    <scope>NUCLEOTIDE SEQUENCE [LARGE SCALE GENOMIC DNA]</scope>
    <source>
        <strain evidence="6">G0188</strain>
    </source>
</reference>
<dbReference type="GO" id="GO:0005524">
    <property type="term" value="F:ATP binding"/>
    <property type="evidence" value="ECO:0007669"/>
    <property type="project" value="UniProtKB-KW"/>
</dbReference>
<evidence type="ECO:0000313" key="7">
    <source>
        <dbReference type="EMBL" id="STD10106.1"/>
    </source>
</evidence>
<comment type="similarity">
    <text evidence="1">Belongs to the ABC transporter superfamily.</text>
</comment>
<keyword evidence="4 7" id="KW-0067">ATP-binding</keyword>
<keyword evidence="2" id="KW-0813">Transport</keyword>
<keyword evidence="9" id="KW-1185">Reference proteome</keyword>
<accession>A0A376EK06</accession>
<evidence type="ECO:0000256" key="4">
    <source>
        <dbReference type="ARBA" id="ARBA00022840"/>
    </source>
</evidence>
<dbReference type="KEGG" id="ccau:EG346_04415"/>
<dbReference type="InterPro" id="IPR003439">
    <property type="entry name" value="ABC_transporter-like_ATP-bd"/>
</dbReference>
<dbReference type="EC" id="3.6.3.40" evidence="7"/>
<sequence length="411" mass="45965">MLAIKAENISKQYRLGQVGTGTLSHDLNRFWHKVRGKEDPYLKIGETNDRTTKGNSEYVWSLSDINFEIEQGSAVGIIGRNGAGKSTLLKILSKITKPTTGKIYTNGRIASLLEVGTGFHPEMTGRENVYLNGAILGMTRKEITRKFDEIVAFSGVERYIDTPVKRYSSGMYVRLAFAVAAHLESEILIVDEVLAVGDADFQKKCLGKMGDVTKGEGRTILFVSHNMAAVKQLCNTGILMKHGNIVDQGGVNKIMENYIINELSPNSEFKYIEDLSKKAQIHNIKISNNKHIETTEFSHIDDINITIDYINRSVDKGVRINIAILDKFENVIFITRKRFEDMHENSLSLQIEGNRLIPNTYILSVALDTPGVELYDYIKGGIQINIVETGHENFLAGDTDNGIIHPPVIWM</sequence>
<dbReference type="Pfam" id="PF00005">
    <property type="entry name" value="ABC_tran"/>
    <property type="match status" value="1"/>
</dbReference>
<name>A0A1M7CAM3_CHRCU</name>
<dbReference type="Gene3D" id="3.40.50.300">
    <property type="entry name" value="P-loop containing nucleotide triphosphate hydrolases"/>
    <property type="match status" value="1"/>
</dbReference>
<dbReference type="EMBL" id="CP033920">
    <property type="protein sequence ID" value="AZA47473.1"/>
    <property type="molecule type" value="Genomic_DNA"/>
</dbReference>
<gene>
    <name evidence="7" type="primary">tagH</name>
    <name evidence="6" type="ORF">EG346_04415</name>
    <name evidence="7" type="ORF">NCTC13533_04758</name>
</gene>
<reference evidence="9" key="3">
    <citation type="submission" date="2018-11" db="EMBL/GenBank/DDBJ databases">
        <title>Proposal to divide the Flavobacteriaceae and reorganize its genera based on Amino Acid Identity values calculated from whole genome sequences.</title>
        <authorList>
            <person name="Nicholson A.C."/>
            <person name="Gulvik C.A."/>
            <person name="Whitney A.M."/>
            <person name="Humrighouse B.W."/>
            <person name="Bell M."/>
            <person name="Holmes B."/>
            <person name="Steigerwalt A.G."/>
            <person name="Villarma A."/>
            <person name="Sheth M."/>
            <person name="Batra D."/>
            <person name="Pryor J."/>
            <person name="Bernardet J.-F."/>
            <person name="Hugo C."/>
            <person name="Kampfer P."/>
            <person name="Newman J."/>
            <person name="McQuiston J.R."/>
        </authorList>
    </citation>
    <scope>NUCLEOTIDE SEQUENCE [LARGE SCALE GENOMIC DNA]</scope>
    <source>
        <strain evidence="9">G0188</strain>
    </source>
</reference>
<reference evidence="7 8" key="1">
    <citation type="submission" date="2018-06" db="EMBL/GenBank/DDBJ databases">
        <authorList>
            <consortium name="Pathogen Informatics"/>
            <person name="Doyle S."/>
        </authorList>
    </citation>
    <scope>NUCLEOTIDE SEQUENCE [LARGE SCALE GENOMIC DNA]</scope>
    <source>
        <strain evidence="7 8">NCTC13533</strain>
    </source>
</reference>
<dbReference type="Proteomes" id="UP000255224">
    <property type="component" value="Unassembled WGS sequence"/>
</dbReference>
<dbReference type="InterPro" id="IPR050683">
    <property type="entry name" value="Bact_Polysacc_Export_ATP-bd"/>
</dbReference>
<dbReference type="PROSITE" id="PS50893">
    <property type="entry name" value="ABC_TRANSPORTER_2"/>
    <property type="match status" value="1"/>
</dbReference>
<dbReference type="PANTHER" id="PTHR46743">
    <property type="entry name" value="TEICHOIC ACIDS EXPORT ATP-BINDING PROTEIN TAGH"/>
    <property type="match status" value="1"/>
</dbReference>
<dbReference type="Proteomes" id="UP000273270">
    <property type="component" value="Chromosome"/>
</dbReference>
<dbReference type="SUPFAM" id="SSF52540">
    <property type="entry name" value="P-loop containing nucleoside triphosphate hydrolases"/>
    <property type="match status" value="1"/>
</dbReference>
<keyword evidence="3" id="KW-0547">Nucleotide-binding</keyword>
<dbReference type="InterPro" id="IPR015860">
    <property type="entry name" value="ABC_transpr_TagH-like"/>
</dbReference>
<dbReference type="AlphaFoldDB" id="A0A1M7CAM3"/>
<dbReference type="Pfam" id="PF14524">
    <property type="entry name" value="Wzt_C"/>
    <property type="match status" value="1"/>
</dbReference>
<dbReference type="EMBL" id="UFVQ01000003">
    <property type="protein sequence ID" value="STD10106.1"/>
    <property type="molecule type" value="Genomic_DNA"/>
</dbReference>